<evidence type="ECO:0000259" key="3">
    <source>
        <dbReference type="PROSITE" id="PS51349"/>
    </source>
</evidence>
<dbReference type="Gene3D" id="3.20.20.70">
    <property type="entry name" value="Aldolase class I"/>
    <property type="match status" value="1"/>
</dbReference>
<accession>A0A3M7GQS6</accession>
<proteinExistence type="predicted"/>
<organism evidence="4 5">
    <name type="scientific">Hortaea werneckii</name>
    <name type="common">Black yeast</name>
    <name type="synonym">Cladosporium werneckii</name>
    <dbReference type="NCBI Taxonomy" id="91943"/>
    <lineage>
        <taxon>Eukaryota</taxon>
        <taxon>Fungi</taxon>
        <taxon>Dikarya</taxon>
        <taxon>Ascomycota</taxon>
        <taxon>Pezizomycotina</taxon>
        <taxon>Dothideomycetes</taxon>
        <taxon>Dothideomycetidae</taxon>
        <taxon>Mycosphaerellales</taxon>
        <taxon>Teratosphaeriaceae</taxon>
        <taxon>Hortaea</taxon>
    </lineage>
</organism>
<dbReference type="PROSITE" id="PS51349">
    <property type="entry name" value="FMN_HYDROXY_ACID_DH_2"/>
    <property type="match status" value="1"/>
</dbReference>
<sequence length="156" mass="17872">MRSESFGYVWSSAGAQQTDENNRAFRNWGIVPSRMVRSDFLDMQTSLFGREYDYPIATAPVGVQKIFHMTVSSRPHGRQRGRRHVHWSTVSSTSIEDEAAANASGVRWYQLYWPQHQHNDITISLLERAKEAGHEVLVVTLDYFISGWRPSDLDNG</sequence>
<evidence type="ECO:0000256" key="2">
    <source>
        <dbReference type="ARBA" id="ARBA00023002"/>
    </source>
</evidence>
<evidence type="ECO:0000256" key="1">
    <source>
        <dbReference type="ARBA" id="ARBA00001917"/>
    </source>
</evidence>
<dbReference type="Pfam" id="PF01070">
    <property type="entry name" value="FMN_dh"/>
    <property type="match status" value="1"/>
</dbReference>
<dbReference type="Proteomes" id="UP000281468">
    <property type="component" value="Unassembled WGS sequence"/>
</dbReference>
<dbReference type="EMBL" id="QWIQ01000153">
    <property type="protein sequence ID" value="RMZ03329.1"/>
    <property type="molecule type" value="Genomic_DNA"/>
</dbReference>
<protein>
    <recommendedName>
        <fullName evidence="3">FMN hydroxy acid dehydrogenase domain-containing protein</fullName>
    </recommendedName>
</protein>
<dbReference type="InterPro" id="IPR000262">
    <property type="entry name" value="FMN-dep_DH"/>
</dbReference>
<dbReference type="SUPFAM" id="SSF51395">
    <property type="entry name" value="FMN-linked oxidoreductases"/>
    <property type="match status" value="1"/>
</dbReference>
<dbReference type="PANTHER" id="PTHR10578:SF143">
    <property type="entry name" value="FMN-DEPENDENT ALPHA-HYDROXY ACID DEHYDROGENASE PB1A11.03"/>
    <property type="match status" value="1"/>
</dbReference>
<reference evidence="4 5" key="1">
    <citation type="journal article" date="2018" name="BMC Genomics">
        <title>Genomic evidence for intraspecific hybridization in a clonal and extremely halotolerant yeast.</title>
        <authorList>
            <person name="Gostincar C."/>
            <person name="Stajich J.E."/>
            <person name="Zupancic J."/>
            <person name="Zalar P."/>
            <person name="Gunde-Cimerman N."/>
        </authorList>
    </citation>
    <scope>NUCLEOTIDE SEQUENCE [LARGE SCALE GENOMIC DNA]</scope>
    <source>
        <strain evidence="4 5">EXF-171</strain>
    </source>
</reference>
<feature type="domain" description="FMN hydroxy acid dehydrogenase" evidence="3">
    <location>
        <begin position="1"/>
        <end position="156"/>
    </location>
</feature>
<dbReference type="InterPro" id="IPR013785">
    <property type="entry name" value="Aldolase_TIM"/>
</dbReference>
<dbReference type="InterPro" id="IPR037396">
    <property type="entry name" value="FMN_HAD"/>
</dbReference>
<comment type="cofactor">
    <cofactor evidence="1">
        <name>FMN</name>
        <dbReference type="ChEBI" id="CHEBI:58210"/>
    </cofactor>
</comment>
<dbReference type="AlphaFoldDB" id="A0A3M7GQS6"/>
<gene>
    <name evidence="4" type="ORF">D0862_05689</name>
</gene>
<keyword evidence="2" id="KW-0560">Oxidoreductase</keyword>
<evidence type="ECO:0000313" key="4">
    <source>
        <dbReference type="EMBL" id="RMZ03329.1"/>
    </source>
</evidence>
<comment type="caution">
    <text evidence="4">The sequence shown here is derived from an EMBL/GenBank/DDBJ whole genome shotgun (WGS) entry which is preliminary data.</text>
</comment>
<dbReference type="PANTHER" id="PTHR10578">
    <property type="entry name" value="S -2-HYDROXY-ACID OXIDASE-RELATED"/>
    <property type="match status" value="1"/>
</dbReference>
<evidence type="ECO:0000313" key="5">
    <source>
        <dbReference type="Proteomes" id="UP000281468"/>
    </source>
</evidence>
<name>A0A3M7GQS6_HORWE</name>
<dbReference type="GO" id="GO:0016491">
    <property type="term" value="F:oxidoreductase activity"/>
    <property type="evidence" value="ECO:0007669"/>
    <property type="project" value="UniProtKB-KW"/>
</dbReference>